<gene>
    <name evidence="3" type="ORF">NN4_15560</name>
</gene>
<evidence type="ECO:0000256" key="2">
    <source>
        <dbReference type="SAM" id="Phobius"/>
    </source>
</evidence>
<comment type="caution">
    <text evidence="3">The sequence shown here is derived from an EMBL/GenBank/DDBJ whole genome shotgun (WGS) entry which is preliminary data.</text>
</comment>
<organism evidence="3 4">
    <name type="scientific">Nocardia ninae NBRC 108245</name>
    <dbReference type="NCBI Taxonomy" id="1210091"/>
    <lineage>
        <taxon>Bacteria</taxon>
        <taxon>Bacillati</taxon>
        <taxon>Actinomycetota</taxon>
        <taxon>Actinomycetes</taxon>
        <taxon>Mycobacteriales</taxon>
        <taxon>Nocardiaceae</taxon>
        <taxon>Nocardia</taxon>
    </lineage>
</organism>
<keyword evidence="2" id="KW-1133">Transmembrane helix</keyword>
<dbReference type="AlphaFoldDB" id="A0A511MA30"/>
<evidence type="ECO:0000313" key="4">
    <source>
        <dbReference type="Proteomes" id="UP000321424"/>
    </source>
</evidence>
<name>A0A511MA30_9NOCA</name>
<feature type="compositionally biased region" description="Pro residues" evidence="1">
    <location>
        <begin position="30"/>
        <end position="52"/>
    </location>
</feature>
<reference evidence="3 4" key="1">
    <citation type="submission" date="2019-07" db="EMBL/GenBank/DDBJ databases">
        <title>Whole genome shotgun sequence of Nocardia ninae NBRC 108245.</title>
        <authorList>
            <person name="Hosoyama A."/>
            <person name="Uohara A."/>
            <person name="Ohji S."/>
            <person name="Ichikawa N."/>
        </authorList>
    </citation>
    <scope>NUCLEOTIDE SEQUENCE [LARGE SCALE GENOMIC DNA]</scope>
    <source>
        <strain evidence="3 4">NBRC 108245</strain>
    </source>
</reference>
<accession>A0A511MA30</accession>
<feature type="region of interest" description="Disordered" evidence="1">
    <location>
        <begin position="1"/>
        <end position="94"/>
    </location>
</feature>
<feature type="compositionally biased region" description="Pro residues" evidence="1">
    <location>
        <begin position="59"/>
        <end position="89"/>
    </location>
</feature>
<proteinExistence type="predicted"/>
<evidence type="ECO:0000256" key="1">
    <source>
        <dbReference type="SAM" id="MobiDB-lite"/>
    </source>
</evidence>
<dbReference type="Proteomes" id="UP000321424">
    <property type="component" value="Unassembled WGS sequence"/>
</dbReference>
<keyword evidence="2" id="KW-0812">Transmembrane</keyword>
<keyword evidence="4" id="KW-1185">Reference proteome</keyword>
<keyword evidence="2" id="KW-0472">Membrane</keyword>
<protein>
    <submittedName>
        <fullName evidence="3">Uncharacterized protein</fullName>
    </submittedName>
</protein>
<evidence type="ECO:0000313" key="3">
    <source>
        <dbReference type="EMBL" id="GEM37037.1"/>
    </source>
</evidence>
<sequence length="256" mass="26575">MTTPPPNYQNPGQGYGGPPGYPGAPGGAPGYPPPQPGYGPAYPPPQGFPPPNNGFAPPQGFPPPGNGFPPPGFPPPGQPGFPPGPPPQRPRGRSGLSKVISFITVFVVAGLVVFGIRTVLAADGDKVDVGECAKLSGSTYKAEFATKNCSDAEANYVVAQRIDGVNKDCPTKDYASYYQTGRNGYTLCLRLNVKEGDCIESGVLSASTKVACTSTADFKIGRIIRGSTDKSACDTDDNAIVYPKPDPLTLCLVSPT</sequence>
<feature type="compositionally biased region" description="Gly residues" evidence="1">
    <location>
        <begin position="13"/>
        <end position="29"/>
    </location>
</feature>
<feature type="transmembrane region" description="Helical" evidence="2">
    <location>
        <begin position="99"/>
        <end position="120"/>
    </location>
</feature>
<dbReference type="EMBL" id="BJXA01000007">
    <property type="protein sequence ID" value="GEM37037.1"/>
    <property type="molecule type" value="Genomic_DNA"/>
</dbReference>
<dbReference type="RefSeq" id="WP_186818317.1">
    <property type="nucleotide sequence ID" value="NZ_BJXA01000007.1"/>
</dbReference>